<keyword evidence="4" id="KW-1185">Reference proteome</keyword>
<feature type="compositionally biased region" description="Acidic residues" evidence="1">
    <location>
        <begin position="281"/>
        <end position="290"/>
    </location>
</feature>
<organism evidence="3 4">
    <name type="scientific">Paludisphaera mucosa</name>
    <dbReference type="NCBI Taxonomy" id="3030827"/>
    <lineage>
        <taxon>Bacteria</taxon>
        <taxon>Pseudomonadati</taxon>
        <taxon>Planctomycetota</taxon>
        <taxon>Planctomycetia</taxon>
        <taxon>Isosphaerales</taxon>
        <taxon>Isosphaeraceae</taxon>
        <taxon>Paludisphaera</taxon>
    </lineage>
</organism>
<dbReference type="RefSeq" id="WP_277860464.1">
    <property type="nucleotide sequence ID" value="NZ_JARRAG010000002.1"/>
</dbReference>
<reference evidence="3 4" key="1">
    <citation type="submission" date="2023-03" db="EMBL/GenBank/DDBJ databases">
        <title>Paludisphaera mucosa sp. nov. a novel planctomycete from northern fen.</title>
        <authorList>
            <person name="Ivanova A."/>
        </authorList>
    </citation>
    <scope>NUCLEOTIDE SEQUENCE [LARGE SCALE GENOMIC DNA]</scope>
    <source>
        <strain evidence="3 4">Pla2</strain>
    </source>
</reference>
<evidence type="ECO:0000313" key="3">
    <source>
        <dbReference type="EMBL" id="MDG3004102.1"/>
    </source>
</evidence>
<comment type="caution">
    <text evidence="3">The sequence shown here is derived from an EMBL/GenBank/DDBJ whole genome shotgun (WGS) entry which is preliminary data.</text>
</comment>
<evidence type="ECO:0000313" key="4">
    <source>
        <dbReference type="Proteomes" id="UP001216907"/>
    </source>
</evidence>
<keyword evidence="2" id="KW-0472">Membrane</keyword>
<feature type="region of interest" description="Disordered" evidence="1">
    <location>
        <begin position="262"/>
        <end position="290"/>
    </location>
</feature>
<proteinExistence type="predicted"/>
<evidence type="ECO:0008006" key="5">
    <source>
        <dbReference type="Google" id="ProtNLM"/>
    </source>
</evidence>
<evidence type="ECO:0000256" key="1">
    <source>
        <dbReference type="SAM" id="MobiDB-lite"/>
    </source>
</evidence>
<dbReference type="EMBL" id="JARRAG010000002">
    <property type="protein sequence ID" value="MDG3004102.1"/>
    <property type="molecule type" value="Genomic_DNA"/>
</dbReference>
<name>A0ABT6F938_9BACT</name>
<dbReference type="Proteomes" id="UP001216907">
    <property type="component" value="Unassembled WGS sequence"/>
</dbReference>
<sequence length="290" mass="32513">MAMDRPSPFFRGSELPRLALLAAVALAGWGAVWYFANRPPGPAPEPPLRAGAPPVAVEPDRSEVFETVTDRTPMTFRDNAAYAYLLEKARAHSPTELAAQARRDVFLTHLWERPEHYRGVPVHIQGAALRVARFESKLSKTGWLYEAWVVTPDARRYPYDCVFEQPPDGFPIGTEINERVAFNGYFLKVMKYQAADVARGAPVLVGKLGWEPRPADSPVKESNKVLYWSMVVVGVLFLVSLARWVSQLLHYLTFPRRNGTPSRTFPDEIPPDDLQAWVESQGDDEDAAPP</sequence>
<protein>
    <recommendedName>
        <fullName evidence="5">SURF1-like protein</fullName>
    </recommendedName>
</protein>
<gene>
    <name evidence="3" type="ORF">PZE19_09980</name>
</gene>
<evidence type="ECO:0000256" key="2">
    <source>
        <dbReference type="SAM" id="Phobius"/>
    </source>
</evidence>
<keyword evidence="2" id="KW-0812">Transmembrane</keyword>
<feature type="transmembrane region" description="Helical" evidence="2">
    <location>
        <begin position="225"/>
        <end position="246"/>
    </location>
</feature>
<keyword evidence="2" id="KW-1133">Transmembrane helix</keyword>
<accession>A0ABT6F938</accession>